<accession>A0A8E1BZA3</accession>
<dbReference type="Proteomes" id="UP000027161">
    <property type="component" value="Unassembled WGS sequence"/>
</dbReference>
<keyword evidence="2" id="KW-1185">Reference proteome</keyword>
<sequence>MVSISVLVSLHSTATALENHALSISSPNSSIKPCLIVCHAVFDGIALNDTPSGILEKIGVLDTLTRSFIFIFFL</sequence>
<name>A0A8E1BZA3_9RICK</name>
<proteinExistence type="predicted"/>
<reference evidence="1 2" key="1">
    <citation type="submission" date="2014-02" db="EMBL/GenBank/DDBJ databases">
        <title>Draft genome sequence of Rickettsia buchneri sp. nov. ISO7T.</title>
        <authorList>
            <person name="Felsheim R.F."/>
            <person name="Kurtti T.J."/>
            <person name="Munderloh U.G."/>
        </authorList>
    </citation>
    <scope>NUCLEOTIDE SEQUENCE [LARGE SCALE GENOMIC DNA]</scope>
    <source>
        <strain evidence="2">ISO7</strain>
        <plasmid evidence="1">pREISMN_2</plasmid>
    </source>
</reference>
<comment type="caution">
    <text evidence="1">The sequence shown here is derived from an EMBL/GenBank/DDBJ whole genome shotgun (WGS) entry which is preliminary data.</text>
</comment>
<dbReference type="AlphaFoldDB" id="A0A8E1BZA3"/>
<gene>
    <name evidence="1" type="ORF">REISMN_08340</name>
</gene>
<geneLocation type="plasmid" evidence="1">
    <name>pREISMN_2</name>
</geneLocation>
<organism evidence="1 2">
    <name type="scientific">Rickettsia tamurae subsp. buchneri</name>
    <dbReference type="NCBI Taxonomy" id="1462938"/>
    <lineage>
        <taxon>Bacteria</taxon>
        <taxon>Pseudomonadati</taxon>
        <taxon>Pseudomonadota</taxon>
        <taxon>Alphaproteobacteria</taxon>
        <taxon>Rickettsiales</taxon>
        <taxon>Rickettsiaceae</taxon>
        <taxon>Rickettsieae</taxon>
        <taxon>Rickettsia</taxon>
        <taxon>spotted fever group</taxon>
    </lineage>
</organism>
<keyword evidence="1" id="KW-0614">Plasmid</keyword>
<evidence type="ECO:0000313" key="1">
    <source>
        <dbReference type="EMBL" id="KDO02196.1"/>
    </source>
</evidence>
<protein>
    <submittedName>
        <fullName evidence="1">Uncharacterized protein</fullName>
    </submittedName>
</protein>
<dbReference type="EMBL" id="JFKF01000200">
    <property type="protein sequence ID" value="KDO02196.1"/>
    <property type="molecule type" value="Genomic_DNA"/>
</dbReference>
<evidence type="ECO:0000313" key="2">
    <source>
        <dbReference type="Proteomes" id="UP000027161"/>
    </source>
</evidence>